<gene>
    <name evidence="9" type="ORF">DA01_07310</name>
    <name evidence="8" type="ORF">DEHALATV1_0857</name>
</gene>
<dbReference type="InterPro" id="IPR036046">
    <property type="entry name" value="Acylphosphatase-like_dom_sf"/>
</dbReference>
<feature type="active site" evidence="5">
    <location>
        <position position="18"/>
    </location>
</feature>
<dbReference type="NCBIfam" id="NF011021">
    <property type="entry name" value="PRK14450.1"/>
    <property type="match status" value="1"/>
</dbReference>
<dbReference type="Proteomes" id="UP000053577">
    <property type="component" value="Unassembled WGS sequence"/>
</dbReference>
<evidence type="ECO:0000256" key="3">
    <source>
        <dbReference type="ARBA" id="ARBA00015991"/>
    </source>
</evidence>
<comment type="catalytic activity">
    <reaction evidence="4 5">
        <text>an acyl phosphate + H2O = a carboxylate + phosphate + H(+)</text>
        <dbReference type="Rhea" id="RHEA:14965"/>
        <dbReference type="ChEBI" id="CHEBI:15377"/>
        <dbReference type="ChEBI" id="CHEBI:15378"/>
        <dbReference type="ChEBI" id="CHEBI:29067"/>
        <dbReference type="ChEBI" id="CHEBI:43474"/>
        <dbReference type="ChEBI" id="CHEBI:59918"/>
        <dbReference type="EC" id="3.6.1.7"/>
    </reaction>
</comment>
<sequence>MHCLKAVVKGKVQGVYFRDFTRTQAIRLGLYGYAQNLESGTDVEVIAEGDKDILLEFLKLLRSGPPHAEVQEVEVSWSSTNGNYGDFHIKY</sequence>
<dbReference type="InterPro" id="IPR001792">
    <property type="entry name" value="Acylphosphatase-like_dom"/>
</dbReference>
<evidence type="ECO:0000313" key="8">
    <source>
        <dbReference type="EMBL" id="BAZ97485.1"/>
    </source>
</evidence>
<dbReference type="EMBL" id="JGYD01000025">
    <property type="protein sequence ID" value="KSV17221.1"/>
    <property type="molecule type" value="Genomic_DNA"/>
</dbReference>
<dbReference type="PANTHER" id="PTHR47268:SF4">
    <property type="entry name" value="ACYLPHOSPHATASE"/>
    <property type="match status" value="1"/>
</dbReference>
<dbReference type="EC" id="3.6.1.7" evidence="2 5"/>
<dbReference type="PANTHER" id="PTHR47268">
    <property type="entry name" value="ACYLPHOSPHATASE"/>
    <property type="match status" value="1"/>
</dbReference>
<keyword evidence="5 9" id="KW-0378">Hydrolase</keyword>
<protein>
    <recommendedName>
        <fullName evidence="3 5">acylphosphatase</fullName>
        <ecNumber evidence="2 5">3.6.1.7</ecNumber>
    </recommendedName>
</protein>
<dbReference type="InterPro" id="IPR017968">
    <property type="entry name" value="Acylphosphatase_CS"/>
</dbReference>
<evidence type="ECO:0000256" key="1">
    <source>
        <dbReference type="ARBA" id="ARBA00005614"/>
    </source>
</evidence>
<evidence type="ECO:0000313" key="9">
    <source>
        <dbReference type="EMBL" id="KSV17221.1"/>
    </source>
</evidence>
<reference evidence="9 10" key="1">
    <citation type="journal article" date="2015" name="Sci. Rep.">
        <title>A comparative genomics and reductive dehalogenase gene transcription study of two chloroethene-respiring bacteria, Dehalococcoides mccartyi strains MB and 11a.</title>
        <authorList>
            <person name="Low A."/>
            <person name="Shen Z."/>
            <person name="Cheng D."/>
            <person name="Rogers M.J."/>
            <person name="Lee P.K."/>
            <person name="He J."/>
        </authorList>
    </citation>
    <scope>NUCLEOTIDE SEQUENCE [LARGE SCALE GENOMIC DNA]</scope>
    <source>
        <strain evidence="9 10">MB</strain>
    </source>
</reference>
<dbReference type="OrthoDB" id="9808093at2"/>
<dbReference type="PROSITE" id="PS00150">
    <property type="entry name" value="ACYLPHOSPHATASE_1"/>
    <property type="match status" value="1"/>
</dbReference>
<feature type="domain" description="Acylphosphatase-like" evidence="7">
    <location>
        <begin position="3"/>
        <end position="91"/>
    </location>
</feature>
<reference evidence="8 11" key="2">
    <citation type="journal article" date="2017" name="Sci. Rep.">
        <title>Isolation and genomic characterization of a Dehalococcoides strain suggests genomic rearrangement during culture.</title>
        <authorList>
            <person name="Yohda M."/>
            <person name="Ikegami K."/>
            <person name="Aita Y."/>
            <person name="Kitajima M."/>
            <person name="Takechi A."/>
            <person name="Iwamoto M."/>
            <person name="Fukuda T."/>
            <person name="Tamura N."/>
            <person name="Shibasaki J."/>
            <person name="Koike S."/>
            <person name="Komatsu D."/>
            <person name="Miyagi S."/>
            <person name="Nishimura M."/>
            <person name="Uchino Y."/>
            <person name="Shiroma A."/>
            <person name="Shimoji M."/>
            <person name="Tamotsu H."/>
            <person name="Ashimine N."/>
            <person name="Shinzato M."/>
            <person name="Ohki S."/>
            <person name="Nakano K."/>
            <person name="Teruya K."/>
            <person name="Satou K."/>
            <person name="Hirano T."/>
            <person name="Yagi O."/>
        </authorList>
    </citation>
    <scope>NUCLEOTIDE SEQUENCE [LARGE SCALE GENOMIC DNA]</scope>
    <source>
        <strain evidence="8 11">UCH-ATV1</strain>
    </source>
</reference>
<evidence type="ECO:0000313" key="10">
    <source>
        <dbReference type="Proteomes" id="UP000053577"/>
    </source>
</evidence>
<evidence type="ECO:0000256" key="4">
    <source>
        <dbReference type="ARBA" id="ARBA00047645"/>
    </source>
</evidence>
<dbReference type="Proteomes" id="UP000218257">
    <property type="component" value="Chromosome"/>
</dbReference>
<dbReference type="SUPFAM" id="SSF54975">
    <property type="entry name" value="Acylphosphatase/BLUF domain-like"/>
    <property type="match status" value="1"/>
</dbReference>
<dbReference type="PROSITE" id="PS51160">
    <property type="entry name" value="ACYLPHOSPHATASE_3"/>
    <property type="match status" value="1"/>
</dbReference>
<dbReference type="AlphaFoldDB" id="A0A0V8M0B9"/>
<dbReference type="EMBL" id="AP017649">
    <property type="protein sequence ID" value="BAZ97485.1"/>
    <property type="molecule type" value="Genomic_DNA"/>
</dbReference>
<dbReference type="PATRIC" id="fig|61435.5.peg.1437"/>
<proteinExistence type="inferred from homology"/>
<organism evidence="9 10">
    <name type="scientific">Dehalococcoides mccartyi</name>
    <dbReference type="NCBI Taxonomy" id="61435"/>
    <lineage>
        <taxon>Bacteria</taxon>
        <taxon>Bacillati</taxon>
        <taxon>Chloroflexota</taxon>
        <taxon>Dehalococcoidia</taxon>
        <taxon>Dehalococcoidales</taxon>
        <taxon>Dehalococcoidaceae</taxon>
        <taxon>Dehalococcoides</taxon>
    </lineage>
</organism>
<name>A0A0V8M0B9_9CHLR</name>
<comment type="similarity">
    <text evidence="1 6">Belongs to the acylphosphatase family.</text>
</comment>
<evidence type="ECO:0000256" key="6">
    <source>
        <dbReference type="RuleBase" id="RU004168"/>
    </source>
</evidence>
<evidence type="ECO:0000313" key="11">
    <source>
        <dbReference type="Proteomes" id="UP000218257"/>
    </source>
</evidence>
<dbReference type="Pfam" id="PF00708">
    <property type="entry name" value="Acylphosphatase"/>
    <property type="match status" value="1"/>
</dbReference>
<dbReference type="RefSeq" id="WP_058292654.1">
    <property type="nucleotide sequence ID" value="NZ_AP017649.1"/>
</dbReference>
<evidence type="ECO:0000256" key="2">
    <source>
        <dbReference type="ARBA" id="ARBA00012150"/>
    </source>
</evidence>
<dbReference type="InterPro" id="IPR020456">
    <property type="entry name" value="Acylphosphatase"/>
</dbReference>
<dbReference type="GO" id="GO:0003998">
    <property type="term" value="F:acylphosphatase activity"/>
    <property type="evidence" value="ECO:0007669"/>
    <property type="project" value="UniProtKB-EC"/>
</dbReference>
<feature type="active site" evidence="5">
    <location>
        <position position="36"/>
    </location>
</feature>
<dbReference type="Gene3D" id="3.30.70.100">
    <property type="match status" value="1"/>
</dbReference>
<evidence type="ECO:0000259" key="7">
    <source>
        <dbReference type="PROSITE" id="PS51160"/>
    </source>
</evidence>
<accession>A0A0V8M0B9</accession>
<evidence type="ECO:0000256" key="5">
    <source>
        <dbReference type="PROSITE-ProRule" id="PRU00520"/>
    </source>
</evidence>